<proteinExistence type="predicted"/>
<dbReference type="InterPro" id="IPR012337">
    <property type="entry name" value="RNaseH-like_sf"/>
</dbReference>
<reference evidence="3 4" key="1">
    <citation type="journal article" date="2016" name="PLoS Pathog.">
        <title>Biosynthesis of antibiotic leucinostatins in bio-control fungus Purpureocillium lilacinum and their inhibition on phytophthora revealed by genome mining.</title>
        <authorList>
            <person name="Wang G."/>
            <person name="Liu Z."/>
            <person name="Lin R."/>
            <person name="Li E."/>
            <person name="Mao Z."/>
            <person name="Ling J."/>
            <person name="Yang Y."/>
            <person name="Yin W.B."/>
            <person name="Xie B."/>
        </authorList>
    </citation>
    <scope>NUCLEOTIDE SEQUENCE [LARGE SCALE GENOMIC DNA]</scope>
    <source>
        <strain evidence="3">170</strain>
    </source>
</reference>
<feature type="compositionally biased region" description="Acidic residues" evidence="1">
    <location>
        <begin position="726"/>
        <end position="737"/>
    </location>
</feature>
<dbReference type="AlphaFoldDB" id="A0A179EYK1"/>
<dbReference type="GeneID" id="28853593"/>
<dbReference type="PANTHER" id="PTHR46481:SF7">
    <property type="entry name" value="ZINC FINGER BED DOMAIN-CONTAINING PROTEIN RICESLEEPER 2-LIKE"/>
    <property type="match status" value="1"/>
</dbReference>
<name>A0A179EYK1_METCM</name>
<dbReference type="Proteomes" id="UP000078397">
    <property type="component" value="Unassembled WGS sequence"/>
</dbReference>
<feature type="domain" description="HAT C-terminal dimerisation" evidence="2">
    <location>
        <begin position="622"/>
        <end position="704"/>
    </location>
</feature>
<evidence type="ECO:0000256" key="1">
    <source>
        <dbReference type="SAM" id="MobiDB-lite"/>
    </source>
</evidence>
<dbReference type="PANTHER" id="PTHR46481">
    <property type="entry name" value="ZINC FINGER BED DOMAIN-CONTAINING PROTEIN 4"/>
    <property type="match status" value="1"/>
</dbReference>
<protein>
    <submittedName>
        <fullName evidence="3">Ribonuclease H-like protein</fullName>
    </submittedName>
</protein>
<dbReference type="InterPro" id="IPR052035">
    <property type="entry name" value="ZnF_BED_domain_contain"/>
</dbReference>
<dbReference type="KEGG" id="pchm:VFPPC_11394"/>
<organism evidence="3 4">
    <name type="scientific">Pochonia chlamydosporia 170</name>
    <dbReference type="NCBI Taxonomy" id="1380566"/>
    <lineage>
        <taxon>Eukaryota</taxon>
        <taxon>Fungi</taxon>
        <taxon>Dikarya</taxon>
        <taxon>Ascomycota</taxon>
        <taxon>Pezizomycotina</taxon>
        <taxon>Sordariomycetes</taxon>
        <taxon>Hypocreomycetidae</taxon>
        <taxon>Hypocreales</taxon>
        <taxon>Clavicipitaceae</taxon>
        <taxon>Pochonia</taxon>
    </lineage>
</organism>
<dbReference type="OrthoDB" id="4923459at2759"/>
<evidence type="ECO:0000313" key="3">
    <source>
        <dbReference type="EMBL" id="OAQ58080.1"/>
    </source>
</evidence>
<comment type="caution">
    <text evidence="3">The sequence shown here is derived from an EMBL/GenBank/DDBJ whole genome shotgun (WGS) entry which is preliminary data.</text>
</comment>
<gene>
    <name evidence="3" type="ORF">VFPPC_11394</name>
</gene>
<dbReference type="RefSeq" id="XP_018136296.1">
    <property type="nucleotide sequence ID" value="XM_018289599.1"/>
</dbReference>
<keyword evidence="4" id="KW-1185">Reference proteome</keyword>
<feature type="region of interest" description="Disordered" evidence="1">
    <location>
        <begin position="711"/>
        <end position="750"/>
    </location>
</feature>
<dbReference type="SUPFAM" id="SSF53098">
    <property type="entry name" value="Ribonuclease H-like"/>
    <property type="match status" value="1"/>
</dbReference>
<dbReference type="EMBL" id="LSBJ02000018">
    <property type="protein sequence ID" value="OAQ58080.1"/>
    <property type="molecule type" value="Genomic_DNA"/>
</dbReference>
<evidence type="ECO:0000259" key="2">
    <source>
        <dbReference type="Pfam" id="PF05699"/>
    </source>
</evidence>
<sequence length="750" mass="86090">MSTAELQQAFYPYATHRWLCGVVNYHQGTPILSRPQQCQRAEGRKRKTTANTWAHAREPYDTEPVRCARRNEKFYYCMHCIDPPYSTTVSTTFRKHLLNSHAIQLEATENPIKKQRDSLIHDAFAKAGEVHVAKQLIRREEALRSAVNRKAALEALVQLVIVRNLSYNCSSWPELHALISAVNHTANDLISLSHGSIQKLVSNSYCVHKDILRRKLQSSPWKLHLSLDVWSAPNHKAFLGTCVKFVDSDTKETLQALLAVSELPGLDGPGGHGGAEQWKLLRQVLDDYNIWNKIPFFTGDNHGSNDKLCRFLGEHLQEKGIKWEAKKQRIRCHGHVLNLAVQAFLFIDSKEAATAALEQIEDGDRTAFGSDFIERVNAQRALGRRRLGPLGKVHNISIHMRESDYRWNLFKKRAGRSLGLDNDTRWNSWFLLLNAVLDLQEHVDWYQRKYYDDLRGDYLSPDEWQALRETRSFLQPFWRITQLTEGRYATLDRTLFTMDVLHKHYTQAFQKHHSTGALRSCIAASWAIFDKYYQLTDESPAYGAAMILHPSRRLAHIKKNWPKSWHKPVLDSVQKYWEDHYQALPITTTTPQLRDQTQRLDEYDMLARELDVVSPALSEQDEYQSFTAQPPVLIDCSPLAWWLREEQQQTCPRLSQMAVDMLSIPAMSAEPERVFSGARRTISWDRCQLGSSTIERGECMKSWIKSGITQGIPVDLDEGDKNGASEDSEGPAEEDVDQITRRRASTTDSL</sequence>
<accession>A0A179EYK1</accession>
<dbReference type="InterPro" id="IPR008906">
    <property type="entry name" value="HATC_C_dom"/>
</dbReference>
<evidence type="ECO:0000313" key="4">
    <source>
        <dbReference type="Proteomes" id="UP000078397"/>
    </source>
</evidence>
<dbReference type="GO" id="GO:0046983">
    <property type="term" value="F:protein dimerization activity"/>
    <property type="evidence" value="ECO:0007669"/>
    <property type="project" value="InterPro"/>
</dbReference>
<dbReference type="Pfam" id="PF05699">
    <property type="entry name" value="Dimer_Tnp_hAT"/>
    <property type="match status" value="1"/>
</dbReference>